<evidence type="ECO:0000313" key="3">
    <source>
        <dbReference type="Proteomes" id="UP000803884"/>
    </source>
</evidence>
<comment type="caution">
    <text evidence="2">The sequence shown here is derived from an EMBL/GenBank/DDBJ whole genome shotgun (WGS) entry which is preliminary data.</text>
</comment>
<dbReference type="RefSeq" id="XP_069232417.1">
    <property type="nucleotide sequence ID" value="XM_069370810.1"/>
</dbReference>
<feature type="compositionally biased region" description="Basic and acidic residues" evidence="1">
    <location>
        <begin position="44"/>
        <end position="101"/>
    </location>
</feature>
<dbReference type="GeneID" id="96003648"/>
<feature type="region of interest" description="Disordered" evidence="1">
    <location>
        <begin position="1"/>
        <end position="25"/>
    </location>
</feature>
<dbReference type="Proteomes" id="UP000803884">
    <property type="component" value="Unassembled WGS sequence"/>
</dbReference>
<feature type="region of interest" description="Disordered" evidence="1">
    <location>
        <begin position="37"/>
        <end position="119"/>
    </location>
</feature>
<dbReference type="AlphaFoldDB" id="A0AB34KZX1"/>
<reference evidence="2 3" key="1">
    <citation type="journal article" date="2020" name="Microbiol. Resour. Announc.">
        <title>Draft Genome Sequence of a Cladosporium Species Isolated from the Mesophotic Ascidian Didemnum maculosum.</title>
        <authorList>
            <person name="Gioti A."/>
            <person name="Siaperas R."/>
            <person name="Nikolaivits E."/>
            <person name="Le Goff G."/>
            <person name="Ouazzani J."/>
            <person name="Kotoulas G."/>
            <person name="Topakas E."/>
        </authorList>
    </citation>
    <scope>NUCLEOTIDE SEQUENCE [LARGE SCALE GENOMIC DNA]</scope>
    <source>
        <strain evidence="2 3">TM138-S3</strain>
    </source>
</reference>
<dbReference type="EMBL" id="JAAQHG020000005">
    <property type="protein sequence ID" value="KAL1589312.1"/>
    <property type="molecule type" value="Genomic_DNA"/>
</dbReference>
<organism evidence="2 3">
    <name type="scientific">Cladosporium halotolerans</name>
    <dbReference type="NCBI Taxonomy" id="1052096"/>
    <lineage>
        <taxon>Eukaryota</taxon>
        <taxon>Fungi</taxon>
        <taxon>Dikarya</taxon>
        <taxon>Ascomycota</taxon>
        <taxon>Pezizomycotina</taxon>
        <taxon>Dothideomycetes</taxon>
        <taxon>Dothideomycetidae</taxon>
        <taxon>Cladosporiales</taxon>
        <taxon>Cladosporiaceae</taxon>
        <taxon>Cladosporium</taxon>
    </lineage>
</organism>
<evidence type="ECO:0000313" key="2">
    <source>
        <dbReference type="EMBL" id="KAL1589312.1"/>
    </source>
</evidence>
<sequence>MSNSLTFSRRAATSALRNTNAVSKPLAARTFSIVASRQAGNYEVKTDKYPDSQHTTRKDDRLDVQTDNSKGGREGREQDVGGSATREKDERSSKSRAKQEFPESPVQIGMEDERGGKGH</sequence>
<proteinExistence type="predicted"/>
<protein>
    <submittedName>
        <fullName evidence="2">Uncharacterized protein</fullName>
    </submittedName>
</protein>
<evidence type="ECO:0000256" key="1">
    <source>
        <dbReference type="SAM" id="MobiDB-lite"/>
    </source>
</evidence>
<gene>
    <name evidence="2" type="ORF">WHR41_02204</name>
</gene>
<keyword evidence="3" id="KW-1185">Reference proteome</keyword>
<name>A0AB34KZX1_9PEZI</name>
<accession>A0AB34KZX1</accession>